<dbReference type="InterPro" id="IPR001806">
    <property type="entry name" value="Small_GTPase"/>
</dbReference>
<dbReference type="InterPro" id="IPR050227">
    <property type="entry name" value="Rab"/>
</dbReference>
<dbReference type="EMBL" id="JAKCXM010002530">
    <property type="protein sequence ID" value="KAJ0390157.1"/>
    <property type="molecule type" value="Genomic_DNA"/>
</dbReference>
<dbReference type="SMART" id="SM00174">
    <property type="entry name" value="RHO"/>
    <property type="match status" value="1"/>
</dbReference>
<dbReference type="InterPro" id="IPR005225">
    <property type="entry name" value="Small_GTP-bd"/>
</dbReference>
<dbReference type="Proteomes" id="UP001209570">
    <property type="component" value="Unassembled WGS sequence"/>
</dbReference>
<evidence type="ECO:0000313" key="3">
    <source>
        <dbReference type="EMBL" id="KAJ0390157.1"/>
    </source>
</evidence>
<sequence length="237" mass="25677">MPINRKKKMCPELKVIALGDARVGKTSLLKALAGGSSATATAGVDFRVRVSEVGSGLAKIQLWDTADQEKYGACALPAAYFRHARAALLVFDVTDSNSFANVARWAEHLQSYHNGREFSVVLVANRSEVSPLKRLVSTRRGQQLARALDAKYVECNTRDGTNTEQVFELLTDAMATTSSWSPSSEAIAASVKDEVTPAKIETDSANAEWSVPVPMEAPHDHYVRMPRRVAPASSTTA</sequence>
<dbReference type="AlphaFoldDB" id="A0AAD5LR33"/>
<comment type="caution">
    <text evidence="3">The sequence shown here is derived from an EMBL/GenBank/DDBJ whole genome shotgun (WGS) entry which is preliminary data.</text>
</comment>
<organism evidence="3 4">
    <name type="scientific">Pythium insidiosum</name>
    <name type="common">Pythiosis disease agent</name>
    <dbReference type="NCBI Taxonomy" id="114742"/>
    <lineage>
        <taxon>Eukaryota</taxon>
        <taxon>Sar</taxon>
        <taxon>Stramenopiles</taxon>
        <taxon>Oomycota</taxon>
        <taxon>Peronosporomycetes</taxon>
        <taxon>Pythiales</taxon>
        <taxon>Pythiaceae</taxon>
        <taxon>Pythium</taxon>
    </lineage>
</organism>
<dbReference type="PROSITE" id="PS51421">
    <property type="entry name" value="RAS"/>
    <property type="match status" value="1"/>
</dbReference>
<proteinExistence type="predicted"/>
<evidence type="ECO:0000256" key="2">
    <source>
        <dbReference type="ARBA" id="ARBA00023134"/>
    </source>
</evidence>
<protein>
    <submittedName>
        <fullName evidence="3">Uncharacterized protein</fullName>
    </submittedName>
</protein>
<dbReference type="SUPFAM" id="SSF52540">
    <property type="entry name" value="P-loop containing nucleoside triphosphate hydrolases"/>
    <property type="match status" value="1"/>
</dbReference>
<evidence type="ECO:0000256" key="1">
    <source>
        <dbReference type="ARBA" id="ARBA00022741"/>
    </source>
</evidence>
<keyword evidence="4" id="KW-1185">Reference proteome</keyword>
<accession>A0AAD5LR33</accession>
<dbReference type="Gene3D" id="3.40.50.300">
    <property type="entry name" value="P-loop containing nucleotide triphosphate hydrolases"/>
    <property type="match status" value="1"/>
</dbReference>
<dbReference type="GO" id="GO:0003924">
    <property type="term" value="F:GTPase activity"/>
    <property type="evidence" value="ECO:0007669"/>
    <property type="project" value="InterPro"/>
</dbReference>
<dbReference type="CDD" id="cd00154">
    <property type="entry name" value="Rab"/>
    <property type="match status" value="1"/>
</dbReference>
<keyword evidence="2" id="KW-0342">GTP-binding</keyword>
<dbReference type="PROSITE" id="PS51419">
    <property type="entry name" value="RAB"/>
    <property type="match status" value="1"/>
</dbReference>
<dbReference type="PRINTS" id="PR00449">
    <property type="entry name" value="RASTRNSFRMNG"/>
</dbReference>
<dbReference type="NCBIfam" id="TIGR00231">
    <property type="entry name" value="small_GTP"/>
    <property type="match status" value="1"/>
</dbReference>
<dbReference type="FunFam" id="3.40.50.300:FF:001447">
    <property type="entry name" value="Ras-related protein Rab-1B"/>
    <property type="match status" value="1"/>
</dbReference>
<name>A0AAD5LR33_PYTIN</name>
<keyword evidence="1" id="KW-0547">Nucleotide-binding</keyword>
<dbReference type="GO" id="GO:0005525">
    <property type="term" value="F:GTP binding"/>
    <property type="evidence" value="ECO:0007669"/>
    <property type="project" value="UniProtKB-KW"/>
</dbReference>
<gene>
    <name evidence="3" type="ORF">P43SY_011553</name>
</gene>
<dbReference type="SMART" id="SM00175">
    <property type="entry name" value="RAB"/>
    <property type="match status" value="1"/>
</dbReference>
<dbReference type="SMART" id="SM00173">
    <property type="entry name" value="RAS"/>
    <property type="match status" value="1"/>
</dbReference>
<dbReference type="PANTHER" id="PTHR47977">
    <property type="entry name" value="RAS-RELATED PROTEIN RAB"/>
    <property type="match status" value="1"/>
</dbReference>
<dbReference type="SMART" id="SM00176">
    <property type="entry name" value="RAN"/>
    <property type="match status" value="1"/>
</dbReference>
<dbReference type="Pfam" id="PF00071">
    <property type="entry name" value="Ras"/>
    <property type="match status" value="1"/>
</dbReference>
<reference evidence="3" key="1">
    <citation type="submission" date="2021-12" db="EMBL/GenBank/DDBJ databases">
        <title>Prjna785345.</title>
        <authorList>
            <person name="Rujirawat T."/>
            <person name="Krajaejun T."/>
        </authorList>
    </citation>
    <scope>NUCLEOTIDE SEQUENCE</scope>
    <source>
        <strain evidence="3">Pi057C3</strain>
    </source>
</reference>
<evidence type="ECO:0000313" key="4">
    <source>
        <dbReference type="Proteomes" id="UP001209570"/>
    </source>
</evidence>
<dbReference type="InterPro" id="IPR027417">
    <property type="entry name" value="P-loop_NTPase"/>
</dbReference>